<accession>A0A1L3JAP3</accession>
<dbReference type="OrthoDB" id="9797304at2"/>
<keyword evidence="7 8" id="KW-0472">Membrane</keyword>
<dbReference type="EC" id="2.7.13.3" evidence="2"/>
<dbReference type="PROSITE" id="PS50109">
    <property type="entry name" value="HIS_KIN"/>
    <property type="match status" value="1"/>
</dbReference>
<evidence type="ECO:0000256" key="3">
    <source>
        <dbReference type="ARBA" id="ARBA00022553"/>
    </source>
</evidence>
<evidence type="ECO:0000256" key="5">
    <source>
        <dbReference type="ARBA" id="ARBA00022777"/>
    </source>
</evidence>
<reference evidence="10 11" key="1">
    <citation type="submission" date="2016-11" db="EMBL/GenBank/DDBJ databases">
        <title>Sphingorhabdus sp. LPB0140, isolated from marine environment.</title>
        <authorList>
            <person name="Kim E."/>
            <person name="Yi H."/>
        </authorList>
    </citation>
    <scope>NUCLEOTIDE SEQUENCE [LARGE SCALE GENOMIC DNA]</scope>
    <source>
        <strain evidence="10 11">LPB0140</strain>
    </source>
</reference>
<dbReference type="SMART" id="SM00388">
    <property type="entry name" value="HisKA"/>
    <property type="match status" value="1"/>
</dbReference>
<evidence type="ECO:0000256" key="2">
    <source>
        <dbReference type="ARBA" id="ARBA00012438"/>
    </source>
</evidence>
<evidence type="ECO:0000256" key="4">
    <source>
        <dbReference type="ARBA" id="ARBA00022679"/>
    </source>
</evidence>
<gene>
    <name evidence="10" type="ORF">LPB140_04655</name>
</gene>
<organism evidence="10 11">
    <name type="scientific">Sphingorhabdus lutea</name>
    <dbReference type="NCBI Taxonomy" id="1913578"/>
    <lineage>
        <taxon>Bacteria</taxon>
        <taxon>Pseudomonadati</taxon>
        <taxon>Pseudomonadota</taxon>
        <taxon>Alphaproteobacteria</taxon>
        <taxon>Sphingomonadales</taxon>
        <taxon>Sphingomonadaceae</taxon>
        <taxon>Sphingorhabdus</taxon>
    </lineage>
</organism>
<keyword evidence="4" id="KW-0808">Transferase</keyword>
<evidence type="ECO:0000313" key="10">
    <source>
        <dbReference type="EMBL" id="APG62210.1"/>
    </source>
</evidence>
<feature type="domain" description="Histidine kinase" evidence="9">
    <location>
        <begin position="187"/>
        <end position="406"/>
    </location>
</feature>
<dbReference type="InterPro" id="IPR036097">
    <property type="entry name" value="HisK_dim/P_sf"/>
</dbReference>
<keyword evidence="6" id="KW-0902">Two-component regulatory system</keyword>
<dbReference type="InterPro" id="IPR003661">
    <property type="entry name" value="HisK_dim/P_dom"/>
</dbReference>
<evidence type="ECO:0000256" key="7">
    <source>
        <dbReference type="ARBA" id="ARBA00023136"/>
    </source>
</evidence>
<dbReference type="Pfam" id="PF02518">
    <property type="entry name" value="HATPase_c"/>
    <property type="match status" value="1"/>
</dbReference>
<evidence type="ECO:0000256" key="8">
    <source>
        <dbReference type="SAM" id="Phobius"/>
    </source>
</evidence>
<dbReference type="GO" id="GO:0000155">
    <property type="term" value="F:phosphorelay sensor kinase activity"/>
    <property type="evidence" value="ECO:0007669"/>
    <property type="project" value="InterPro"/>
</dbReference>
<evidence type="ECO:0000259" key="9">
    <source>
        <dbReference type="PROSITE" id="PS50109"/>
    </source>
</evidence>
<dbReference type="GO" id="GO:0004721">
    <property type="term" value="F:phosphoprotein phosphatase activity"/>
    <property type="evidence" value="ECO:0007669"/>
    <property type="project" value="TreeGrafter"/>
</dbReference>
<proteinExistence type="predicted"/>
<dbReference type="FunFam" id="1.10.287.130:FF:000001">
    <property type="entry name" value="Two-component sensor histidine kinase"/>
    <property type="match status" value="1"/>
</dbReference>
<dbReference type="AlphaFoldDB" id="A0A1L3JAP3"/>
<dbReference type="EMBL" id="CP018154">
    <property type="protein sequence ID" value="APG62210.1"/>
    <property type="molecule type" value="Genomic_DNA"/>
</dbReference>
<dbReference type="Gene3D" id="1.10.287.130">
    <property type="match status" value="1"/>
</dbReference>
<dbReference type="SUPFAM" id="SSF47384">
    <property type="entry name" value="Homodimeric domain of signal transducing histidine kinase"/>
    <property type="match status" value="1"/>
</dbReference>
<dbReference type="Proteomes" id="UP000242561">
    <property type="component" value="Chromosome"/>
</dbReference>
<keyword evidence="3" id="KW-0597">Phosphoprotein</keyword>
<dbReference type="InterPro" id="IPR050351">
    <property type="entry name" value="BphY/WalK/GraS-like"/>
</dbReference>
<dbReference type="InterPro" id="IPR005467">
    <property type="entry name" value="His_kinase_dom"/>
</dbReference>
<feature type="transmembrane region" description="Helical" evidence="8">
    <location>
        <begin position="33"/>
        <end position="49"/>
    </location>
</feature>
<keyword evidence="5" id="KW-0418">Kinase</keyword>
<keyword evidence="8" id="KW-1133">Transmembrane helix</keyword>
<name>A0A1L3JAP3_9SPHN</name>
<keyword evidence="11" id="KW-1185">Reference proteome</keyword>
<dbReference type="InterPro" id="IPR004358">
    <property type="entry name" value="Sig_transdc_His_kin-like_C"/>
</dbReference>
<dbReference type="Gene3D" id="3.30.565.10">
    <property type="entry name" value="Histidine kinase-like ATPase, C-terminal domain"/>
    <property type="match status" value="1"/>
</dbReference>
<evidence type="ECO:0000313" key="11">
    <source>
        <dbReference type="Proteomes" id="UP000242561"/>
    </source>
</evidence>
<evidence type="ECO:0000256" key="1">
    <source>
        <dbReference type="ARBA" id="ARBA00000085"/>
    </source>
</evidence>
<dbReference type="GO" id="GO:0016036">
    <property type="term" value="P:cellular response to phosphate starvation"/>
    <property type="evidence" value="ECO:0007669"/>
    <property type="project" value="TreeGrafter"/>
</dbReference>
<dbReference type="PANTHER" id="PTHR45453">
    <property type="entry name" value="PHOSPHATE REGULON SENSOR PROTEIN PHOR"/>
    <property type="match status" value="1"/>
</dbReference>
<dbReference type="FunFam" id="3.30.565.10:FF:000006">
    <property type="entry name" value="Sensor histidine kinase WalK"/>
    <property type="match status" value="1"/>
</dbReference>
<dbReference type="InterPro" id="IPR003594">
    <property type="entry name" value="HATPase_dom"/>
</dbReference>
<evidence type="ECO:0000256" key="6">
    <source>
        <dbReference type="ARBA" id="ARBA00023012"/>
    </source>
</evidence>
<comment type="catalytic activity">
    <reaction evidence="1">
        <text>ATP + protein L-histidine = ADP + protein N-phospho-L-histidine.</text>
        <dbReference type="EC" id="2.7.13.3"/>
    </reaction>
</comment>
<dbReference type="InterPro" id="IPR036890">
    <property type="entry name" value="HATPase_C_sf"/>
</dbReference>
<sequence length="408" mass="45417">MIHYLNWRTFAALLICIAGAVSASVLNTHIERIIIMLVCALISTFIFTYEEGNVARRKSSMLHNENDRYITNHPDFELFIQNSVDPLLIVNGNRVSHANKSALLLLGGQLVGMNIRGALRHAGAIEAITDPQKREAASPLILTGIGRPHQIWELRIGQLYENQLIIRLSDQTSRHAAEKMRVDFVANASHELLTPLASVKGFIETLQEGVPAKEQQTKFLNIMSSETMRMEALIRDLMSLSRIEAEKHDLATQEVNLEILCQEVCDILKNGSNPRGNDIIFVPEITNPIIRGDAFQLRQVVNNLLSNSMKYGKSGTLVELKLQSSRSDSMIILSVSDKGDGIPPEHIPRLTERFYRVDAGRSKALGGTGLGLSLVKHIVDRHRGYLDIKSELGVGTTISVSFPRQYPN</sequence>
<dbReference type="PRINTS" id="PR00344">
    <property type="entry name" value="BCTRLSENSOR"/>
</dbReference>
<dbReference type="Pfam" id="PF00512">
    <property type="entry name" value="HisKA"/>
    <property type="match status" value="1"/>
</dbReference>
<dbReference type="PANTHER" id="PTHR45453:SF1">
    <property type="entry name" value="PHOSPHATE REGULON SENSOR PROTEIN PHOR"/>
    <property type="match status" value="1"/>
</dbReference>
<dbReference type="GO" id="GO:0005886">
    <property type="term" value="C:plasma membrane"/>
    <property type="evidence" value="ECO:0007669"/>
    <property type="project" value="TreeGrafter"/>
</dbReference>
<dbReference type="STRING" id="1913578.LPB140_04655"/>
<dbReference type="SUPFAM" id="SSF55874">
    <property type="entry name" value="ATPase domain of HSP90 chaperone/DNA topoisomerase II/histidine kinase"/>
    <property type="match status" value="1"/>
</dbReference>
<dbReference type="KEGG" id="sphl:LPB140_04655"/>
<keyword evidence="8" id="KW-0812">Transmembrane</keyword>
<dbReference type="SMART" id="SM00387">
    <property type="entry name" value="HATPase_c"/>
    <property type="match status" value="1"/>
</dbReference>
<protein>
    <recommendedName>
        <fullName evidence="2">histidine kinase</fullName>
        <ecNumber evidence="2">2.7.13.3</ecNumber>
    </recommendedName>
</protein>
<dbReference type="CDD" id="cd00082">
    <property type="entry name" value="HisKA"/>
    <property type="match status" value="1"/>
</dbReference>